<dbReference type="KEGG" id="nbe:Back2_28160"/>
<dbReference type="AlphaFoldDB" id="A0A3G9J685"/>
<dbReference type="InterPro" id="IPR000387">
    <property type="entry name" value="Tyr_Pase_dom"/>
</dbReference>
<dbReference type="PROSITE" id="PS50056">
    <property type="entry name" value="TYR_PHOSPHATASE_2"/>
    <property type="match status" value="1"/>
</dbReference>
<dbReference type="InterPro" id="IPR036705">
    <property type="entry name" value="Ribosyl_crysJ1_sf"/>
</dbReference>
<evidence type="ECO:0000313" key="4">
    <source>
        <dbReference type="Proteomes" id="UP000271573"/>
    </source>
</evidence>
<dbReference type="Gene3D" id="3.90.190.10">
    <property type="entry name" value="Protein tyrosine phosphatase superfamily"/>
    <property type="match status" value="1"/>
</dbReference>
<evidence type="ECO:0000256" key="1">
    <source>
        <dbReference type="PIRSR" id="PIRSR605502-1"/>
    </source>
</evidence>
<protein>
    <recommendedName>
        <fullName evidence="2">Tyrosine specific protein phosphatases domain-containing protein</fullName>
    </recommendedName>
</protein>
<feature type="binding site" evidence="1">
    <location>
        <position position="12"/>
    </location>
    <ligand>
        <name>Mg(2+)</name>
        <dbReference type="ChEBI" id="CHEBI:18420"/>
        <label>1</label>
    </ligand>
</feature>
<dbReference type="SUPFAM" id="SSF52799">
    <property type="entry name" value="(Phosphotyrosine protein) phosphatases II"/>
    <property type="match status" value="1"/>
</dbReference>
<comment type="cofactor">
    <cofactor evidence="1">
        <name>Mg(2+)</name>
        <dbReference type="ChEBI" id="CHEBI:18420"/>
    </cofactor>
    <text evidence="1">Binds 2 magnesium ions per subunit.</text>
</comment>
<evidence type="ECO:0000259" key="2">
    <source>
        <dbReference type="PROSITE" id="PS50056"/>
    </source>
</evidence>
<accession>A0A3G9J685</accession>
<gene>
    <name evidence="3" type="ORF">Back2_28160</name>
</gene>
<name>A0A3G9J685_9ACTN</name>
<evidence type="ECO:0000313" key="3">
    <source>
        <dbReference type="EMBL" id="BBH18529.1"/>
    </source>
</evidence>
<feature type="binding site" evidence="1">
    <location>
        <position position="11"/>
    </location>
    <ligand>
        <name>Mg(2+)</name>
        <dbReference type="ChEBI" id="CHEBI:18420"/>
        <label>1</label>
    </ligand>
</feature>
<keyword evidence="1" id="KW-0460">Magnesium</keyword>
<dbReference type="InterPro" id="IPR005502">
    <property type="entry name" value="Ribosyl_crysJ1"/>
</dbReference>
<dbReference type="SUPFAM" id="SSF101478">
    <property type="entry name" value="ADP-ribosylglycohydrolase"/>
    <property type="match status" value="1"/>
</dbReference>
<dbReference type="Proteomes" id="UP000271573">
    <property type="component" value="Chromosome"/>
</dbReference>
<dbReference type="InterPro" id="IPR029021">
    <property type="entry name" value="Prot-tyrosine_phosphatase-like"/>
</dbReference>
<dbReference type="EMBL" id="AP019307">
    <property type="protein sequence ID" value="BBH18529.1"/>
    <property type="molecule type" value="Genomic_DNA"/>
</dbReference>
<sequence>MTAINVGDDTDTVAAIAGALLGARWGASAIPADWRRVSHGYPGLKGDRLVELATLAANGGPIIYDWPLTPKIGYEKFAPRGVCVQHPYDGRLMIGDVRALGALPGHIDAVVSLCLVGTEQVPSDRESVVFRLIDNDDPDENVNLDFVLADAVQTIAKLRGEGKSVFLHCVAAQSRTPTVAIAYAMSLGAELSVARQRVLNVLPGAAPNRAFEGALRRLVQGTIAAPARSDFAPERGYAPARLLREAPRYPLPADGPVTVWTMRTPNKEIIGTITFNDAGADFEIVTPTPSMNAQEYGLELIGFLSDLSANETPIKDALAEISSAYAGDYSETQGTWRASPSAPPAAE</sequence>
<keyword evidence="4" id="KW-1185">Reference proteome</keyword>
<organism evidence="3 4">
    <name type="scientific">Nocardioides baekrokdamisoli</name>
    <dbReference type="NCBI Taxonomy" id="1804624"/>
    <lineage>
        <taxon>Bacteria</taxon>
        <taxon>Bacillati</taxon>
        <taxon>Actinomycetota</taxon>
        <taxon>Actinomycetes</taxon>
        <taxon>Propionibacteriales</taxon>
        <taxon>Nocardioidaceae</taxon>
        <taxon>Nocardioides</taxon>
    </lineage>
</organism>
<reference evidence="3 4" key="1">
    <citation type="submission" date="2018-11" db="EMBL/GenBank/DDBJ databases">
        <title>Complete genome sequence of Nocardioides baekrokdamisoli strain KCTC 39748.</title>
        <authorList>
            <person name="Kang S.W."/>
            <person name="Lee K.C."/>
            <person name="Kim K.K."/>
            <person name="Kim J.S."/>
            <person name="Kim D.S."/>
            <person name="Ko S.H."/>
            <person name="Yang S.H."/>
            <person name="Shin Y.K."/>
            <person name="Lee J.S."/>
        </authorList>
    </citation>
    <scope>NUCLEOTIDE SEQUENCE [LARGE SCALE GENOMIC DNA]</scope>
    <source>
        <strain evidence="3 4">KCTC 39748</strain>
    </source>
</reference>
<proteinExistence type="predicted"/>
<dbReference type="Pfam" id="PF03747">
    <property type="entry name" value="ADP_ribosyl_GH"/>
    <property type="match status" value="1"/>
</dbReference>
<dbReference type="Gene3D" id="1.10.4080.10">
    <property type="entry name" value="ADP-ribosylation/Crystallin J1"/>
    <property type="match status" value="1"/>
</dbReference>
<keyword evidence="1" id="KW-0479">Metal-binding</keyword>
<dbReference type="GO" id="GO:0046872">
    <property type="term" value="F:metal ion binding"/>
    <property type="evidence" value="ECO:0007669"/>
    <property type="project" value="UniProtKB-KW"/>
</dbReference>
<feature type="domain" description="Tyrosine specific protein phosphatases" evidence="2">
    <location>
        <begin position="146"/>
        <end position="202"/>
    </location>
</feature>
<feature type="binding site" evidence="1">
    <location>
        <position position="9"/>
    </location>
    <ligand>
        <name>Mg(2+)</name>
        <dbReference type="ChEBI" id="CHEBI:18420"/>
        <label>1</label>
    </ligand>
</feature>